<dbReference type="RefSeq" id="XP_032823782.1">
    <property type="nucleotide sequence ID" value="XM_032967891.1"/>
</dbReference>
<proteinExistence type="inferred from homology"/>
<keyword evidence="2" id="KW-0479">Metal-binding</keyword>
<dbReference type="GO" id="GO:0016846">
    <property type="term" value="F:carbon-sulfur lyase activity"/>
    <property type="evidence" value="ECO:0007669"/>
    <property type="project" value="InterPro"/>
</dbReference>
<dbReference type="KEGG" id="pmrn:116950243"/>
<keyword evidence="5" id="KW-1185">Reference proteome</keyword>
<dbReference type="Proteomes" id="UP001318040">
    <property type="component" value="Chromosome 38"/>
</dbReference>
<dbReference type="SUPFAM" id="SSF51316">
    <property type="entry name" value="Mss4-like"/>
    <property type="match status" value="1"/>
</dbReference>
<dbReference type="PROSITE" id="PS51891">
    <property type="entry name" value="CENP_V_GFA"/>
    <property type="match status" value="1"/>
</dbReference>
<evidence type="ECO:0000256" key="3">
    <source>
        <dbReference type="ARBA" id="ARBA00022833"/>
    </source>
</evidence>
<name>A0AAJ7TTH1_PETMA</name>
<evidence type="ECO:0000313" key="7">
    <source>
        <dbReference type="RefSeq" id="XP_032823783.1"/>
    </source>
</evidence>
<evidence type="ECO:0000313" key="5">
    <source>
        <dbReference type="Proteomes" id="UP001318040"/>
    </source>
</evidence>
<comment type="similarity">
    <text evidence="1">Belongs to the Gfa family.</text>
</comment>
<dbReference type="Pfam" id="PF04828">
    <property type="entry name" value="GFA"/>
    <property type="match status" value="1"/>
</dbReference>
<dbReference type="InterPro" id="IPR011057">
    <property type="entry name" value="Mss4-like_sf"/>
</dbReference>
<evidence type="ECO:0000256" key="2">
    <source>
        <dbReference type="ARBA" id="ARBA00022723"/>
    </source>
</evidence>
<evidence type="ECO:0000259" key="4">
    <source>
        <dbReference type="PROSITE" id="PS51891"/>
    </source>
</evidence>
<dbReference type="PANTHER" id="PTHR28620:SF1">
    <property type="entry name" value="CENP-V_GFA DOMAIN-CONTAINING PROTEIN"/>
    <property type="match status" value="1"/>
</dbReference>
<organism evidence="5 6">
    <name type="scientific">Petromyzon marinus</name>
    <name type="common">Sea lamprey</name>
    <dbReference type="NCBI Taxonomy" id="7757"/>
    <lineage>
        <taxon>Eukaryota</taxon>
        <taxon>Metazoa</taxon>
        <taxon>Chordata</taxon>
        <taxon>Craniata</taxon>
        <taxon>Vertebrata</taxon>
        <taxon>Cyclostomata</taxon>
        <taxon>Hyperoartia</taxon>
        <taxon>Petromyzontiformes</taxon>
        <taxon>Petromyzontidae</taxon>
        <taxon>Petromyzon</taxon>
    </lineage>
</organism>
<dbReference type="RefSeq" id="XP_032823783.1">
    <property type="nucleotide sequence ID" value="XM_032967892.1"/>
</dbReference>
<dbReference type="PANTHER" id="PTHR28620">
    <property type="entry name" value="CENTROMERE PROTEIN V"/>
    <property type="match status" value="1"/>
</dbReference>
<dbReference type="InterPro" id="IPR006913">
    <property type="entry name" value="CENP-V/GFA"/>
</dbReference>
<dbReference type="GO" id="GO:0046872">
    <property type="term" value="F:metal ion binding"/>
    <property type="evidence" value="ECO:0007669"/>
    <property type="project" value="UniProtKB-KW"/>
</dbReference>
<dbReference type="AlphaFoldDB" id="A0AAJ7TTH1"/>
<dbReference type="Gene3D" id="2.170.150.70">
    <property type="match status" value="1"/>
</dbReference>
<protein>
    <submittedName>
        <fullName evidence="6 7">Centromere protein V</fullName>
    </submittedName>
</protein>
<sequence length="139" mass="15655">MEEQGAGLLRRHEGGCHCGAVRFLVWAPAHLRVLDCTCSICTKKQNRHFVVPASRFKLLKGAENLTTYTFNTHAAKHTFCKTCGVQSFYTPRSNPDGFGVMPHCLEPGTVDSVSVEVFDGQEWEKSMAEHEDIRRRSQE</sequence>
<gene>
    <name evidence="6 7" type="primary">CENPV</name>
</gene>
<keyword evidence="3" id="KW-0862">Zinc</keyword>
<feature type="domain" description="CENP-V/GFA" evidence="4">
    <location>
        <begin position="12"/>
        <end position="124"/>
    </location>
</feature>
<accession>A0AAJ7TTH1</accession>
<evidence type="ECO:0000313" key="6">
    <source>
        <dbReference type="RefSeq" id="XP_032823782.1"/>
    </source>
</evidence>
<dbReference type="InterPro" id="IPR052355">
    <property type="entry name" value="CENP-V-like"/>
</dbReference>
<evidence type="ECO:0000256" key="1">
    <source>
        <dbReference type="ARBA" id="ARBA00005495"/>
    </source>
</evidence>
<reference evidence="6 7" key="1">
    <citation type="submission" date="2025-04" db="UniProtKB">
        <authorList>
            <consortium name="RefSeq"/>
        </authorList>
    </citation>
    <scope>IDENTIFICATION</scope>
    <source>
        <tissue evidence="6 7">Sperm</tissue>
    </source>
</reference>